<comment type="caution">
    <text evidence="1">The sequence shown here is derived from an EMBL/GenBank/DDBJ whole genome shotgun (WGS) entry which is preliminary data.</text>
</comment>
<dbReference type="EMBL" id="JAECVW010000001">
    <property type="protein sequence ID" value="MBH8594039.1"/>
    <property type="molecule type" value="Genomic_DNA"/>
</dbReference>
<dbReference type="AlphaFoldDB" id="A0A8I1AAY5"/>
<evidence type="ECO:0000313" key="2">
    <source>
        <dbReference type="Proteomes" id="UP000633619"/>
    </source>
</evidence>
<protein>
    <submittedName>
        <fullName evidence="1">Uncharacterized protein</fullName>
    </submittedName>
</protein>
<reference evidence="1 2" key="1">
    <citation type="submission" date="2020-12" db="EMBL/GenBank/DDBJ databases">
        <title>WGS of Thermoactinomyces spp.</title>
        <authorList>
            <person name="Cheng K."/>
        </authorList>
    </citation>
    <scope>NUCLEOTIDE SEQUENCE [LARGE SCALE GENOMIC DNA]</scope>
    <source>
        <strain evidence="2">CICC 10671\DSM 43846</strain>
    </source>
</reference>
<dbReference type="RefSeq" id="WP_181729201.1">
    <property type="nucleotide sequence ID" value="NZ_JACEIR010000001.1"/>
</dbReference>
<keyword evidence="2" id="KW-1185">Reference proteome</keyword>
<gene>
    <name evidence="1" type="ORF">I8U20_01695</name>
</gene>
<sequence>MQQDKVFTCSEEFGKEDATSLIAETFAIFLNQKYGKEVVQVKKENK</sequence>
<proteinExistence type="predicted"/>
<dbReference type="Proteomes" id="UP000633619">
    <property type="component" value="Unassembled WGS sequence"/>
</dbReference>
<evidence type="ECO:0000313" key="1">
    <source>
        <dbReference type="EMBL" id="MBH8594039.1"/>
    </source>
</evidence>
<name>A0A8I1AAY5_THEIN</name>
<accession>A0A8I1AAY5</accession>
<organism evidence="1 2">
    <name type="scientific">Thermoactinomyces intermedius</name>
    <dbReference type="NCBI Taxonomy" id="2024"/>
    <lineage>
        <taxon>Bacteria</taxon>
        <taxon>Bacillati</taxon>
        <taxon>Bacillota</taxon>
        <taxon>Bacilli</taxon>
        <taxon>Bacillales</taxon>
        <taxon>Thermoactinomycetaceae</taxon>
        <taxon>Thermoactinomyces</taxon>
    </lineage>
</organism>